<dbReference type="PROSITE" id="PS51263">
    <property type="entry name" value="ADF_H"/>
    <property type="match status" value="1"/>
</dbReference>
<dbReference type="InterPro" id="IPR029006">
    <property type="entry name" value="ADF-H/Gelsolin-like_dom_sf"/>
</dbReference>
<dbReference type="PANTHER" id="PTHR11913">
    <property type="entry name" value="COFILIN-RELATED"/>
    <property type="match status" value="1"/>
</dbReference>
<evidence type="ECO:0000256" key="2">
    <source>
        <dbReference type="ARBA" id="ARBA00023203"/>
    </source>
</evidence>
<evidence type="ECO:0000256" key="1">
    <source>
        <dbReference type="ARBA" id="ARBA00006844"/>
    </source>
</evidence>
<evidence type="ECO:0000313" key="3">
    <source>
        <dbReference type="EMBL" id="AQK61915.1"/>
    </source>
</evidence>
<dbReference type="InterPro" id="IPR002108">
    <property type="entry name" value="ADF-H"/>
</dbReference>
<name>A0A1D6GE72_MAIZE</name>
<dbReference type="Pfam" id="PF00241">
    <property type="entry name" value="Cofilin_ADF"/>
    <property type="match status" value="1"/>
</dbReference>
<dbReference type="AlphaFoldDB" id="A0A1D6GE72"/>
<accession>A0A1D6GE72</accession>
<dbReference type="GO" id="GO:0030042">
    <property type="term" value="P:actin filament depolymerization"/>
    <property type="evidence" value="ECO:0007669"/>
    <property type="project" value="InterPro"/>
</dbReference>
<gene>
    <name evidence="3" type="ORF">ZEAMMB73_Zm00001d012966</name>
</gene>
<dbReference type="InterPro" id="IPR017904">
    <property type="entry name" value="ADF/Cofilin"/>
</dbReference>
<comment type="similarity">
    <text evidence="1">Belongs to the actin-binding proteins ADF family.</text>
</comment>
<protein>
    <submittedName>
        <fullName evidence="3">Actin-depolymerizing factor 10</fullName>
    </submittedName>
</protein>
<dbReference type="GO" id="GO:0003779">
    <property type="term" value="F:actin binding"/>
    <property type="evidence" value="ECO:0007669"/>
    <property type="project" value="UniProtKB-KW"/>
</dbReference>
<sequence>MLKFGELQSKRLHRFLTFKMDDKFKEIVVDQVGDRATSYEDFTNSLPENDCRYAIYDFDFVTAEDVQKSRIFYILWYCLVPILRQGEEQDALCKLKPKIQEWAQWHSGGTAGY</sequence>
<dbReference type="Gene3D" id="3.40.20.10">
    <property type="entry name" value="Severin"/>
    <property type="match status" value="1"/>
</dbReference>
<proteinExistence type="inferred from homology"/>
<dbReference type="SMART" id="SM00102">
    <property type="entry name" value="ADF"/>
    <property type="match status" value="1"/>
</dbReference>
<reference evidence="3" key="1">
    <citation type="submission" date="2015-12" db="EMBL/GenBank/DDBJ databases">
        <title>Update maize B73 reference genome by single molecule sequencing technologies.</title>
        <authorList>
            <consortium name="Maize Genome Sequencing Project"/>
            <person name="Ware D."/>
        </authorList>
    </citation>
    <scope>NUCLEOTIDE SEQUENCE</scope>
    <source>
        <tissue evidence="3">Seedling</tissue>
    </source>
</reference>
<dbReference type="SUPFAM" id="SSF55753">
    <property type="entry name" value="Actin depolymerizing proteins"/>
    <property type="match status" value="1"/>
</dbReference>
<dbReference type="ExpressionAtlas" id="A0A1D6GE72">
    <property type="expression patterns" value="baseline and differential"/>
</dbReference>
<organism evidence="3">
    <name type="scientific">Zea mays</name>
    <name type="common">Maize</name>
    <dbReference type="NCBI Taxonomy" id="4577"/>
    <lineage>
        <taxon>Eukaryota</taxon>
        <taxon>Viridiplantae</taxon>
        <taxon>Streptophyta</taxon>
        <taxon>Embryophyta</taxon>
        <taxon>Tracheophyta</taxon>
        <taxon>Spermatophyta</taxon>
        <taxon>Magnoliopsida</taxon>
        <taxon>Liliopsida</taxon>
        <taxon>Poales</taxon>
        <taxon>Poaceae</taxon>
        <taxon>PACMAD clade</taxon>
        <taxon>Panicoideae</taxon>
        <taxon>Andropogonodae</taxon>
        <taxon>Andropogoneae</taxon>
        <taxon>Tripsacinae</taxon>
        <taxon>Zea</taxon>
    </lineage>
</organism>
<dbReference type="GO" id="GO:0015629">
    <property type="term" value="C:actin cytoskeleton"/>
    <property type="evidence" value="ECO:0007669"/>
    <property type="project" value="InterPro"/>
</dbReference>
<dbReference type="EMBL" id="CM000781">
    <property type="protein sequence ID" value="AQK61915.1"/>
    <property type="molecule type" value="Genomic_DNA"/>
</dbReference>
<keyword evidence="2" id="KW-0009">Actin-binding</keyword>